<dbReference type="AlphaFoldDB" id="A0A1H2QSU9"/>
<dbReference type="SUPFAM" id="SSF53850">
    <property type="entry name" value="Periplasmic binding protein-like II"/>
    <property type="match status" value="1"/>
</dbReference>
<comment type="similarity">
    <text evidence="1">Belongs to the LysR transcriptional regulatory family.</text>
</comment>
<dbReference type="GO" id="GO:0000976">
    <property type="term" value="F:transcription cis-regulatory region binding"/>
    <property type="evidence" value="ECO:0007669"/>
    <property type="project" value="TreeGrafter"/>
</dbReference>
<evidence type="ECO:0000256" key="1">
    <source>
        <dbReference type="ARBA" id="ARBA00009437"/>
    </source>
</evidence>
<protein>
    <submittedName>
        <fullName evidence="6">DNA-binding transcriptional regulator, LysR family</fullName>
    </submittedName>
</protein>
<evidence type="ECO:0000256" key="4">
    <source>
        <dbReference type="ARBA" id="ARBA00023163"/>
    </source>
</evidence>
<dbReference type="PANTHER" id="PTHR30126:SF91">
    <property type="entry name" value="LYSR FAMILY TRANSCRIPTIONAL REGULATOR"/>
    <property type="match status" value="1"/>
</dbReference>
<dbReference type="Gene3D" id="3.40.190.290">
    <property type="match status" value="1"/>
</dbReference>
<evidence type="ECO:0000313" key="6">
    <source>
        <dbReference type="EMBL" id="SDW10221.1"/>
    </source>
</evidence>
<dbReference type="InterPro" id="IPR000847">
    <property type="entry name" value="LysR_HTH_N"/>
</dbReference>
<reference evidence="7" key="1">
    <citation type="submission" date="2016-10" db="EMBL/GenBank/DDBJ databases">
        <authorList>
            <person name="Varghese N."/>
            <person name="Submissions S."/>
        </authorList>
    </citation>
    <scope>NUCLEOTIDE SEQUENCE [LARGE SCALE GENOMIC DNA]</scope>
    <source>
        <strain evidence="7">NRRL B-59562</strain>
    </source>
</reference>
<evidence type="ECO:0000313" key="7">
    <source>
        <dbReference type="Proteomes" id="UP000243778"/>
    </source>
</evidence>
<evidence type="ECO:0000259" key="5">
    <source>
        <dbReference type="PROSITE" id="PS50931"/>
    </source>
</evidence>
<dbReference type="InterPro" id="IPR036388">
    <property type="entry name" value="WH-like_DNA-bd_sf"/>
</dbReference>
<keyword evidence="7" id="KW-1185">Reference proteome</keyword>
<dbReference type="Proteomes" id="UP000243778">
    <property type="component" value="Unassembled WGS sequence"/>
</dbReference>
<dbReference type="RefSeq" id="WP_090223742.1">
    <property type="nucleotide sequence ID" value="NZ_FNNU01000001.1"/>
</dbReference>
<keyword evidence="3 6" id="KW-0238">DNA-binding</keyword>
<keyword evidence="2" id="KW-0805">Transcription regulation</keyword>
<dbReference type="Gene3D" id="1.10.10.10">
    <property type="entry name" value="Winged helix-like DNA-binding domain superfamily/Winged helix DNA-binding domain"/>
    <property type="match status" value="1"/>
</dbReference>
<gene>
    <name evidence="6" type="ORF">SAMN05216287_0141</name>
</gene>
<keyword evidence="4" id="KW-0804">Transcription</keyword>
<evidence type="ECO:0000256" key="2">
    <source>
        <dbReference type="ARBA" id="ARBA00023015"/>
    </source>
</evidence>
<dbReference type="InterPro" id="IPR036390">
    <property type="entry name" value="WH_DNA-bd_sf"/>
</dbReference>
<dbReference type="EMBL" id="FNNU01000001">
    <property type="protein sequence ID" value="SDW10221.1"/>
    <property type="molecule type" value="Genomic_DNA"/>
</dbReference>
<dbReference type="STRING" id="1007099.SAMN05216287_0141"/>
<dbReference type="PANTHER" id="PTHR30126">
    <property type="entry name" value="HTH-TYPE TRANSCRIPTIONAL REGULATOR"/>
    <property type="match status" value="1"/>
</dbReference>
<name>A0A1H2QSU9_9PSED</name>
<accession>A0A1H2QSU9</accession>
<feature type="domain" description="HTH lysR-type" evidence="5">
    <location>
        <begin position="1"/>
        <end position="62"/>
    </location>
</feature>
<dbReference type="Pfam" id="PF00126">
    <property type="entry name" value="HTH_1"/>
    <property type="match status" value="1"/>
</dbReference>
<dbReference type="OrthoDB" id="8839922at2"/>
<evidence type="ECO:0000256" key="3">
    <source>
        <dbReference type="ARBA" id="ARBA00023125"/>
    </source>
</evidence>
<proteinExistence type="inferred from homology"/>
<dbReference type="SUPFAM" id="SSF46785">
    <property type="entry name" value="Winged helix' DNA-binding domain"/>
    <property type="match status" value="1"/>
</dbReference>
<organism evidence="6 7">
    <name type="scientific">Pseudomonas kuykendallii</name>
    <dbReference type="NCBI Taxonomy" id="1007099"/>
    <lineage>
        <taxon>Bacteria</taxon>
        <taxon>Pseudomonadati</taxon>
        <taxon>Pseudomonadota</taxon>
        <taxon>Gammaproteobacteria</taxon>
        <taxon>Pseudomonadales</taxon>
        <taxon>Pseudomonadaceae</taxon>
        <taxon>Pseudomonas</taxon>
    </lineage>
</organism>
<dbReference type="GO" id="GO:0003700">
    <property type="term" value="F:DNA-binding transcription factor activity"/>
    <property type="evidence" value="ECO:0007669"/>
    <property type="project" value="InterPro"/>
</dbReference>
<dbReference type="InterPro" id="IPR005119">
    <property type="entry name" value="LysR_subst-bd"/>
</dbReference>
<dbReference type="Pfam" id="PF03466">
    <property type="entry name" value="LysR_substrate"/>
    <property type="match status" value="1"/>
</dbReference>
<sequence length="303" mass="33264">MEQQGFQRIRYLAAALRHGSMRAAADSLDIAPSVVSRQIALLEKELGLTLLEKNGRKGVSGSEAAQVLLECHEEQQASVDHALTRLDNLRTRMDDSLRVVASEGFLPALSGALGSLLARAQSPLTLDFMSVPELTRELLEERAHFALVFAPMTNPELEVIAHAHQPLHLIVPAGHELALRGEPVDFPTIARYPLALTSPSIGIRQLVRRVETYEKVSLRPELTTTSLEIIKTYVLSGCGISLLPRFAVAEEVRAGQVVALPVANATFLSSEACILMRRGQRLSRAGREMLEHLRRSLTIFEAS</sequence>
<dbReference type="PROSITE" id="PS50931">
    <property type="entry name" value="HTH_LYSR"/>
    <property type="match status" value="1"/>
</dbReference>